<feature type="transmembrane region" description="Helical" evidence="5">
    <location>
        <begin position="287"/>
        <end position="312"/>
    </location>
</feature>
<evidence type="ECO:0000256" key="2">
    <source>
        <dbReference type="ARBA" id="ARBA00022692"/>
    </source>
</evidence>
<dbReference type="Pfam" id="PF00528">
    <property type="entry name" value="BPD_transp_1"/>
    <property type="match status" value="1"/>
</dbReference>
<keyword evidence="4 5" id="KW-0472">Membrane</keyword>
<reference evidence="7 8" key="1">
    <citation type="submission" date="2018-06" db="EMBL/GenBank/DDBJ databases">
        <title>Extensive metabolic versatility and redundancy in microbially diverse, dynamic hydrothermal sediments.</title>
        <authorList>
            <person name="Dombrowski N."/>
            <person name="Teske A."/>
            <person name="Baker B.J."/>
        </authorList>
    </citation>
    <scope>NUCLEOTIDE SEQUENCE [LARGE SCALE GENOMIC DNA]</scope>
    <source>
        <strain evidence="7">B47_G16</strain>
    </source>
</reference>
<feature type="transmembrane region" description="Helical" evidence="5">
    <location>
        <begin position="200"/>
        <end position="220"/>
    </location>
</feature>
<dbReference type="GO" id="GO:0055085">
    <property type="term" value="P:transmembrane transport"/>
    <property type="evidence" value="ECO:0007669"/>
    <property type="project" value="InterPro"/>
</dbReference>
<dbReference type="AlphaFoldDB" id="A0A497E242"/>
<organism evidence="7 8">
    <name type="scientific">Aerophobetes bacterium</name>
    <dbReference type="NCBI Taxonomy" id="2030807"/>
    <lineage>
        <taxon>Bacteria</taxon>
        <taxon>Candidatus Aerophobota</taxon>
    </lineage>
</organism>
<sequence length="367" mass="41793">MKKEKNDAQEKFYIASQWQLMWRKFKKHRLAICGGIILSIFYAMALFSNFLAPYDILKQTDFEYCPPQKIHFFDKEGQFHLHPFVYGIKRELDPVTWRFKYMEDKSKRCFIYFFIRGDRYKLWNLLETDVHLFGVKKGTIFLFGTDKLGRDLFSRTIHASRISLSIGLVGVAISFVLGSVLGGISGFYGGAIDMLIQRTIEFFICIPRIPLWMALAAAVPAEWPVIKVYFAITIILSLMGWPALARVVRGKLISLREEDFVTAAKVGGANDRWIITRHLLPSFTSYLIVNLTLAIPQMILGETALSFLGLGIQPPAVSWGALLKDAQQLSVIALYPWLLIPGIFVIVTVLMFNFLGDGLRDAADPYR</sequence>
<dbReference type="PROSITE" id="PS50928">
    <property type="entry name" value="ABC_TM1"/>
    <property type="match status" value="1"/>
</dbReference>
<dbReference type="EMBL" id="QMPZ01000140">
    <property type="protein sequence ID" value="RLE07781.1"/>
    <property type="molecule type" value="Genomic_DNA"/>
</dbReference>
<gene>
    <name evidence="7" type="ORF">DRJ00_07495</name>
</gene>
<keyword evidence="3 5" id="KW-1133">Transmembrane helix</keyword>
<dbReference type="Proteomes" id="UP000279422">
    <property type="component" value="Unassembled WGS sequence"/>
</dbReference>
<accession>A0A497E242</accession>
<feature type="domain" description="ABC transmembrane type-1" evidence="6">
    <location>
        <begin position="160"/>
        <end position="356"/>
    </location>
</feature>
<keyword evidence="5" id="KW-0813">Transport</keyword>
<dbReference type="InterPro" id="IPR025966">
    <property type="entry name" value="OppC_N"/>
</dbReference>
<evidence type="ECO:0000256" key="5">
    <source>
        <dbReference type="RuleBase" id="RU363032"/>
    </source>
</evidence>
<dbReference type="InterPro" id="IPR000515">
    <property type="entry name" value="MetI-like"/>
</dbReference>
<evidence type="ECO:0000256" key="1">
    <source>
        <dbReference type="ARBA" id="ARBA00004141"/>
    </source>
</evidence>
<dbReference type="GO" id="GO:0005886">
    <property type="term" value="C:plasma membrane"/>
    <property type="evidence" value="ECO:0007669"/>
    <property type="project" value="UniProtKB-SubCell"/>
</dbReference>
<feature type="transmembrane region" description="Helical" evidence="5">
    <location>
        <begin position="30"/>
        <end position="52"/>
    </location>
</feature>
<dbReference type="CDD" id="cd06261">
    <property type="entry name" value="TM_PBP2"/>
    <property type="match status" value="1"/>
</dbReference>
<evidence type="ECO:0000256" key="3">
    <source>
        <dbReference type="ARBA" id="ARBA00022989"/>
    </source>
</evidence>
<feature type="transmembrane region" description="Helical" evidence="5">
    <location>
        <begin position="226"/>
        <end position="248"/>
    </location>
</feature>
<comment type="similarity">
    <text evidence="5">Belongs to the binding-protein-dependent transport system permease family.</text>
</comment>
<comment type="caution">
    <text evidence="7">The sequence shown here is derived from an EMBL/GenBank/DDBJ whole genome shotgun (WGS) entry which is preliminary data.</text>
</comment>
<comment type="subcellular location">
    <subcellularLocation>
        <location evidence="5">Cell membrane</location>
        <topology evidence="5">Multi-pass membrane protein</topology>
    </subcellularLocation>
    <subcellularLocation>
        <location evidence="1">Membrane</location>
        <topology evidence="1">Multi-pass membrane protein</topology>
    </subcellularLocation>
</comment>
<evidence type="ECO:0000259" key="6">
    <source>
        <dbReference type="PROSITE" id="PS50928"/>
    </source>
</evidence>
<feature type="transmembrane region" description="Helical" evidence="5">
    <location>
        <begin position="332"/>
        <end position="355"/>
    </location>
</feature>
<keyword evidence="2 5" id="KW-0812">Transmembrane</keyword>
<dbReference type="Gene3D" id="1.10.3720.10">
    <property type="entry name" value="MetI-like"/>
    <property type="match status" value="1"/>
</dbReference>
<dbReference type="PANTHER" id="PTHR43839:SF3">
    <property type="entry name" value="OLIGOPEPTIDE ABC TRANSPORTER, PERMEASE PROTEIN"/>
    <property type="match status" value="1"/>
</dbReference>
<proteinExistence type="inferred from homology"/>
<feature type="transmembrane region" description="Helical" evidence="5">
    <location>
        <begin position="162"/>
        <end position="188"/>
    </location>
</feature>
<dbReference type="InterPro" id="IPR035906">
    <property type="entry name" value="MetI-like_sf"/>
</dbReference>
<evidence type="ECO:0000313" key="8">
    <source>
        <dbReference type="Proteomes" id="UP000279422"/>
    </source>
</evidence>
<dbReference type="SUPFAM" id="SSF161098">
    <property type="entry name" value="MetI-like"/>
    <property type="match status" value="1"/>
</dbReference>
<evidence type="ECO:0000313" key="7">
    <source>
        <dbReference type="EMBL" id="RLE07781.1"/>
    </source>
</evidence>
<dbReference type="Pfam" id="PF12911">
    <property type="entry name" value="OppC_N"/>
    <property type="match status" value="1"/>
</dbReference>
<name>A0A497E242_UNCAE</name>
<dbReference type="PANTHER" id="PTHR43839">
    <property type="entry name" value="OPPC IN A BINDING PROTEIN-DEPENDENT TRANSPORT SYSTEM"/>
    <property type="match status" value="1"/>
</dbReference>
<evidence type="ECO:0000256" key="4">
    <source>
        <dbReference type="ARBA" id="ARBA00023136"/>
    </source>
</evidence>
<protein>
    <submittedName>
        <fullName evidence="7">ABC transporter permease</fullName>
    </submittedName>
</protein>